<evidence type="ECO:0000256" key="1">
    <source>
        <dbReference type="ARBA" id="ARBA00009275"/>
    </source>
</evidence>
<keyword evidence="3 5" id="KW-0378">Hydrolase</keyword>
<dbReference type="PANTHER" id="PTHR46124:SF3">
    <property type="entry name" value="HYDROLASE"/>
    <property type="match status" value="1"/>
</dbReference>
<gene>
    <name evidence="5" type="ORF">BFR47_16490</name>
</gene>
<dbReference type="CDD" id="cd01310">
    <property type="entry name" value="TatD_DNAse"/>
    <property type="match status" value="1"/>
</dbReference>
<dbReference type="FunFam" id="3.20.20.140:FF:000005">
    <property type="entry name" value="TatD family hydrolase"/>
    <property type="match status" value="1"/>
</dbReference>
<dbReference type="InterPro" id="IPR018228">
    <property type="entry name" value="DNase_TatD-rel_CS"/>
</dbReference>
<reference evidence="5 6" key="1">
    <citation type="submission" date="2016-07" db="EMBL/GenBank/DDBJ databases">
        <title>Draft Genome Sequence of Oceanisphaera psychrotolerans, isolated from coastal sediment samples.</title>
        <authorList>
            <person name="Zhuo S."/>
            <person name="Ruan Z."/>
        </authorList>
    </citation>
    <scope>NUCLEOTIDE SEQUENCE [LARGE SCALE GENOMIC DNA]</scope>
    <source>
        <strain evidence="5 6">LAM-WHM-ZC</strain>
    </source>
</reference>
<evidence type="ECO:0000256" key="3">
    <source>
        <dbReference type="ARBA" id="ARBA00022801"/>
    </source>
</evidence>
<dbReference type="SUPFAM" id="SSF51556">
    <property type="entry name" value="Metallo-dependent hydrolases"/>
    <property type="match status" value="1"/>
</dbReference>
<dbReference type="GO" id="GO:0005829">
    <property type="term" value="C:cytosol"/>
    <property type="evidence" value="ECO:0007669"/>
    <property type="project" value="TreeGrafter"/>
</dbReference>
<dbReference type="EMBL" id="MDKE01000036">
    <property type="protein sequence ID" value="OIN07362.1"/>
    <property type="molecule type" value="Genomic_DNA"/>
</dbReference>
<keyword evidence="2 4" id="KW-0479">Metal-binding</keyword>
<proteinExistence type="inferred from homology"/>
<accession>A0A1J4QAZ4</accession>
<sequence>MTLTDSHCHFDFAAFDDDRPGHWRRARALGVHRLVIPGVEEARWPALPGLCASLPGVYYALGLHPWWVARAAAGWQKKLALALDDADERCVALGEMGLDGNIALTAAEQEAALNAQLRLARERSLPVILHSHKTHDQLLKWLRRTPPVGGVVHGFSGSLQQAEAFWKLGIHLGVGGTITYPRARKTRATLAAMPVEALVLETDAPDMPLCGFQGQPNHPARLPQVLSALADVRGQDQTALAVQLEHNVSRLFGWS</sequence>
<feature type="binding site" evidence="4">
    <location>
        <position position="95"/>
    </location>
    <ligand>
        <name>a divalent metal cation</name>
        <dbReference type="ChEBI" id="CHEBI:60240"/>
        <label>1</label>
    </ligand>
</feature>
<dbReference type="PIRSF" id="PIRSF005902">
    <property type="entry name" value="DNase_TatD"/>
    <property type="match status" value="1"/>
</dbReference>
<comment type="similarity">
    <text evidence="1">Belongs to the metallo-dependent hydrolases superfamily. TatD-type hydrolase family.</text>
</comment>
<feature type="binding site" evidence="4">
    <location>
        <position position="130"/>
    </location>
    <ligand>
        <name>a divalent metal cation</name>
        <dbReference type="ChEBI" id="CHEBI:60240"/>
        <label>2</label>
    </ligand>
</feature>
<dbReference type="Gene3D" id="3.20.20.140">
    <property type="entry name" value="Metal-dependent hydrolases"/>
    <property type="match status" value="1"/>
</dbReference>
<evidence type="ECO:0000313" key="5">
    <source>
        <dbReference type="EMBL" id="OIN07362.1"/>
    </source>
</evidence>
<feature type="binding site" evidence="4">
    <location>
        <position position="7"/>
    </location>
    <ligand>
        <name>a divalent metal cation</name>
        <dbReference type="ChEBI" id="CHEBI:60240"/>
        <label>1</label>
    </ligand>
</feature>
<evidence type="ECO:0000256" key="4">
    <source>
        <dbReference type="PIRSR" id="PIRSR005902-1"/>
    </source>
</evidence>
<dbReference type="OrthoDB" id="9810005at2"/>
<protein>
    <submittedName>
        <fullName evidence="5">Hydrolase TatD</fullName>
    </submittedName>
</protein>
<dbReference type="GO" id="GO:0046872">
    <property type="term" value="F:metal ion binding"/>
    <property type="evidence" value="ECO:0007669"/>
    <property type="project" value="UniProtKB-KW"/>
</dbReference>
<comment type="caution">
    <text evidence="5">The sequence shown here is derived from an EMBL/GenBank/DDBJ whole genome shotgun (WGS) entry which is preliminary data.</text>
</comment>
<dbReference type="GO" id="GO:0016788">
    <property type="term" value="F:hydrolase activity, acting on ester bonds"/>
    <property type="evidence" value="ECO:0007669"/>
    <property type="project" value="InterPro"/>
</dbReference>
<feature type="binding site" evidence="4">
    <location>
        <position position="153"/>
    </location>
    <ligand>
        <name>a divalent metal cation</name>
        <dbReference type="ChEBI" id="CHEBI:60240"/>
        <label>2</label>
    </ligand>
</feature>
<dbReference type="STRING" id="1414654.BFR47_16490"/>
<keyword evidence="6" id="KW-1185">Reference proteome</keyword>
<dbReference type="Pfam" id="PF01026">
    <property type="entry name" value="TatD_DNase"/>
    <property type="match status" value="1"/>
</dbReference>
<name>A0A1J4QAZ4_9GAMM</name>
<evidence type="ECO:0000256" key="2">
    <source>
        <dbReference type="ARBA" id="ARBA00022723"/>
    </source>
</evidence>
<dbReference type="PANTHER" id="PTHR46124">
    <property type="entry name" value="D-AMINOACYL-TRNA DEACYLASE"/>
    <property type="match status" value="1"/>
</dbReference>
<dbReference type="InterPro" id="IPR032466">
    <property type="entry name" value="Metal_Hydrolase"/>
</dbReference>
<feature type="binding site" evidence="4">
    <location>
        <position position="9"/>
    </location>
    <ligand>
        <name>a divalent metal cation</name>
        <dbReference type="ChEBI" id="CHEBI:60240"/>
        <label>1</label>
    </ligand>
</feature>
<organism evidence="5 6">
    <name type="scientific">Oceanisphaera psychrotolerans</name>
    <dbReference type="NCBI Taxonomy" id="1414654"/>
    <lineage>
        <taxon>Bacteria</taxon>
        <taxon>Pseudomonadati</taxon>
        <taxon>Pseudomonadota</taxon>
        <taxon>Gammaproteobacteria</taxon>
        <taxon>Aeromonadales</taxon>
        <taxon>Aeromonadaceae</taxon>
        <taxon>Oceanisphaera</taxon>
    </lineage>
</organism>
<dbReference type="InterPro" id="IPR001130">
    <property type="entry name" value="TatD-like"/>
</dbReference>
<evidence type="ECO:0000313" key="6">
    <source>
        <dbReference type="Proteomes" id="UP000243073"/>
    </source>
</evidence>
<dbReference type="RefSeq" id="WP_071473443.1">
    <property type="nucleotide sequence ID" value="NZ_MDKE01000036.1"/>
</dbReference>
<feature type="binding site" evidence="4">
    <location>
        <position position="203"/>
    </location>
    <ligand>
        <name>a divalent metal cation</name>
        <dbReference type="ChEBI" id="CHEBI:60240"/>
        <label>1</label>
    </ligand>
</feature>
<dbReference type="PROSITE" id="PS01091">
    <property type="entry name" value="TATD_3"/>
    <property type="match status" value="1"/>
</dbReference>
<dbReference type="Proteomes" id="UP000243073">
    <property type="component" value="Unassembled WGS sequence"/>
</dbReference>
<dbReference type="AlphaFoldDB" id="A0A1J4QAZ4"/>